<evidence type="ECO:0000313" key="3">
    <source>
        <dbReference type="Proteomes" id="UP000887568"/>
    </source>
</evidence>
<dbReference type="GeneID" id="119735891"/>
<dbReference type="RefSeq" id="XP_038065764.1">
    <property type="nucleotide sequence ID" value="XM_038209836.1"/>
</dbReference>
<name>A0A914AQP9_PATMI</name>
<organism evidence="2 3">
    <name type="scientific">Patiria miniata</name>
    <name type="common">Bat star</name>
    <name type="synonym">Asterina miniata</name>
    <dbReference type="NCBI Taxonomy" id="46514"/>
    <lineage>
        <taxon>Eukaryota</taxon>
        <taxon>Metazoa</taxon>
        <taxon>Echinodermata</taxon>
        <taxon>Eleutherozoa</taxon>
        <taxon>Asterozoa</taxon>
        <taxon>Asteroidea</taxon>
        <taxon>Valvatacea</taxon>
        <taxon>Valvatida</taxon>
        <taxon>Asterinidae</taxon>
        <taxon>Patiria</taxon>
    </lineage>
</organism>
<accession>A0A914AQP9</accession>
<feature type="region of interest" description="Disordered" evidence="1">
    <location>
        <begin position="13"/>
        <end position="32"/>
    </location>
</feature>
<reference evidence="2" key="1">
    <citation type="submission" date="2022-11" db="UniProtKB">
        <authorList>
            <consortium name="EnsemblMetazoa"/>
        </authorList>
    </citation>
    <scope>IDENTIFICATION</scope>
</reference>
<evidence type="ECO:0000256" key="1">
    <source>
        <dbReference type="SAM" id="MobiDB-lite"/>
    </source>
</evidence>
<protein>
    <submittedName>
        <fullName evidence="2">Uncharacterized protein</fullName>
    </submittedName>
</protein>
<evidence type="ECO:0000313" key="2">
    <source>
        <dbReference type="EnsemblMetazoa" id="XP_038065764.1"/>
    </source>
</evidence>
<proteinExistence type="predicted"/>
<dbReference type="Proteomes" id="UP000887568">
    <property type="component" value="Unplaced"/>
</dbReference>
<dbReference type="OrthoDB" id="10632043at2759"/>
<dbReference type="OMA" id="FRFAENI"/>
<dbReference type="AlphaFoldDB" id="A0A914AQP9"/>
<keyword evidence="3" id="KW-1185">Reference proteome</keyword>
<dbReference type="EnsemblMetazoa" id="XM_038209836.1">
    <property type="protein sequence ID" value="XP_038065764.1"/>
    <property type="gene ID" value="LOC119735891"/>
</dbReference>
<feature type="compositionally biased region" description="Low complexity" evidence="1">
    <location>
        <begin position="18"/>
        <end position="31"/>
    </location>
</feature>
<sequence>MFRFAENIYEENTFLPNSDSPPATTAPSSSDIQATRNFRRYISGNRVVETVVLPGPLEESDMPSTSNQQPAATISKEVLIYADVHHTKARPLDVPPIRTAPTTQYADIDIFLLSTPVETPPLLRDDAPSLGAEGLILDSLQEEGIEERAPPRPLRGNPIPHLVRDWQI</sequence>